<proteinExistence type="inferred from homology"/>
<dbReference type="GO" id="GO:0005886">
    <property type="term" value="C:plasma membrane"/>
    <property type="evidence" value="ECO:0007669"/>
    <property type="project" value="TreeGrafter"/>
</dbReference>
<organism evidence="5 6">
    <name type="scientific">Micavibrio aeruginosavorus</name>
    <dbReference type="NCBI Taxonomy" id="349221"/>
    <lineage>
        <taxon>Bacteria</taxon>
        <taxon>Pseudomonadati</taxon>
        <taxon>Bdellovibrionota</taxon>
        <taxon>Bdellovibrionia</taxon>
        <taxon>Bdellovibrionales</taxon>
        <taxon>Pseudobdellovibrionaceae</taxon>
        <taxon>Micavibrio</taxon>
    </lineage>
</organism>
<feature type="transmembrane region" description="Helical" evidence="3">
    <location>
        <begin position="109"/>
        <end position="129"/>
    </location>
</feature>
<keyword evidence="3" id="KW-0472">Membrane</keyword>
<evidence type="ECO:0000256" key="1">
    <source>
        <dbReference type="ARBA" id="ARBA00005801"/>
    </source>
</evidence>
<comment type="similarity">
    <text evidence="1 2">Belongs to the peptidase A24 family.</text>
</comment>
<dbReference type="InterPro" id="IPR000045">
    <property type="entry name" value="Prepilin_IV_endopep_pep"/>
</dbReference>
<evidence type="ECO:0000259" key="4">
    <source>
        <dbReference type="Pfam" id="PF01478"/>
    </source>
</evidence>
<protein>
    <submittedName>
        <fullName evidence="5">Prepilin peptidase</fullName>
    </submittedName>
</protein>
<dbReference type="InterPro" id="IPR014032">
    <property type="entry name" value="Peptidase_A24A_bac"/>
</dbReference>
<evidence type="ECO:0000256" key="2">
    <source>
        <dbReference type="RuleBase" id="RU003793"/>
    </source>
</evidence>
<sequence>MIEYIPLFCLAASIVLLVWMSLIDLKHWILPDELNAALGITGIIFHVTTAYRFVDMEGMLAGAAIGAGLLLLIRFFANRHYGRDALGLGDVKLLGAAGLWLGFEGTINALTLGAFAGLLHGVAYAAFLSVKTRSPFTIRELAIPAGPGFAIGIAGVGAWMYHGYVMETVSALLAR</sequence>
<feature type="transmembrane region" description="Helical" evidence="3">
    <location>
        <begin position="34"/>
        <end position="53"/>
    </location>
</feature>
<evidence type="ECO:0000313" key="6">
    <source>
        <dbReference type="Proteomes" id="UP000249557"/>
    </source>
</evidence>
<dbReference type="GO" id="GO:0006465">
    <property type="term" value="P:signal peptide processing"/>
    <property type="evidence" value="ECO:0007669"/>
    <property type="project" value="TreeGrafter"/>
</dbReference>
<feature type="transmembrane region" description="Helical" evidence="3">
    <location>
        <begin position="141"/>
        <end position="161"/>
    </location>
</feature>
<feature type="transmembrane region" description="Helical" evidence="3">
    <location>
        <begin position="84"/>
        <end position="103"/>
    </location>
</feature>
<gene>
    <name evidence="5" type="ORF">DI626_03380</name>
</gene>
<dbReference type="AlphaFoldDB" id="A0A2W4ZZJ1"/>
<dbReference type="Proteomes" id="UP000249557">
    <property type="component" value="Unassembled WGS sequence"/>
</dbReference>
<dbReference type="EMBL" id="QFNK01000045">
    <property type="protein sequence ID" value="PZO87710.1"/>
    <property type="molecule type" value="Genomic_DNA"/>
</dbReference>
<feature type="domain" description="Prepilin type IV endopeptidase peptidase" evidence="4">
    <location>
        <begin position="13"/>
        <end position="121"/>
    </location>
</feature>
<keyword evidence="3" id="KW-0812">Transmembrane</keyword>
<dbReference type="PANTHER" id="PTHR30487:SF0">
    <property type="entry name" value="PREPILIN LEADER PEPTIDASE_N-METHYLTRANSFERASE-RELATED"/>
    <property type="match status" value="1"/>
</dbReference>
<keyword evidence="3" id="KW-1133">Transmembrane helix</keyword>
<reference evidence="5 6" key="1">
    <citation type="submission" date="2017-08" db="EMBL/GenBank/DDBJ databases">
        <title>Infants hospitalized years apart are colonized by the same room-sourced microbial strains.</title>
        <authorList>
            <person name="Brooks B."/>
            <person name="Olm M.R."/>
            <person name="Firek B.A."/>
            <person name="Baker R."/>
            <person name="Thomas B.C."/>
            <person name="Morowitz M.J."/>
            <person name="Banfield J.F."/>
        </authorList>
    </citation>
    <scope>NUCLEOTIDE SEQUENCE [LARGE SCALE GENOMIC DNA]</scope>
    <source>
        <strain evidence="5">S2_018_000_R2_104</strain>
    </source>
</reference>
<dbReference type="Pfam" id="PF01478">
    <property type="entry name" value="Peptidase_A24"/>
    <property type="match status" value="1"/>
</dbReference>
<accession>A0A2W4ZZJ1</accession>
<dbReference type="PANTHER" id="PTHR30487">
    <property type="entry name" value="TYPE 4 PREPILIN-LIKE PROTEINS LEADER PEPTIDE-PROCESSING ENZYME"/>
    <property type="match status" value="1"/>
</dbReference>
<evidence type="ECO:0000256" key="3">
    <source>
        <dbReference type="SAM" id="Phobius"/>
    </source>
</evidence>
<dbReference type="PRINTS" id="PR00864">
    <property type="entry name" value="PREPILNPTASE"/>
</dbReference>
<feature type="transmembrane region" description="Helical" evidence="3">
    <location>
        <begin position="59"/>
        <end position="77"/>
    </location>
</feature>
<evidence type="ECO:0000313" key="5">
    <source>
        <dbReference type="EMBL" id="PZO87710.1"/>
    </source>
</evidence>
<name>A0A2W4ZZJ1_9BACT</name>
<feature type="transmembrane region" description="Helical" evidence="3">
    <location>
        <begin position="5"/>
        <end position="22"/>
    </location>
</feature>
<dbReference type="GO" id="GO:0004190">
    <property type="term" value="F:aspartic-type endopeptidase activity"/>
    <property type="evidence" value="ECO:0007669"/>
    <property type="project" value="InterPro"/>
</dbReference>
<dbReference type="InterPro" id="IPR050882">
    <property type="entry name" value="Prepilin_peptidase/N-MTase"/>
</dbReference>
<comment type="caution">
    <text evidence="5">The sequence shown here is derived from an EMBL/GenBank/DDBJ whole genome shotgun (WGS) entry which is preliminary data.</text>
</comment>
<dbReference type="Gene3D" id="1.20.120.1220">
    <property type="match status" value="1"/>
</dbReference>